<dbReference type="RefSeq" id="WP_259542554.1">
    <property type="nucleotide sequence ID" value="NZ_JANLCJ010000047.1"/>
</dbReference>
<dbReference type="Proteomes" id="UP001165586">
    <property type="component" value="Unassembled WGS sequence"/>
</dbReference>
<name>A0ABT2H9F1_9MICO</name>
<accession>A0ABT2H9F1</accession>
<dbReference type="EMBL" id="JANLCJ010000047">
    <property type="protein sequence ID" value="MCS5736526.1"/>
    <property type="molecule type" value="Genomic_DNA"/>
</dbReference>
<sequence>MTSKVAYRDNVALVQGALSSLSLEGQRIVSELGQLDPKAIVEMFMSFQKHSDPSKLVRLIKKAGSRDFNDKWVQTAQLIDANDFGRYGPERAYQFLKDKIEGILEKSAFKKAWVASKKVIKESQNLQNAFERSGGLMIPGTNGQIPGNYLFGYKIVDRNPVNG</sequence>
<evidence type="ECO:0000313" key="1">
    <source>
        <dbReference type="EMBL" id="MCS5736526.1"/>
    </source>
</evidence>
<evidence type="ECO:0000313" key="2">
    <source>
        <dbReference type="Proteomes" id="UP001165586"/>
    </source>
</evidence>
<proteinExistence type="predicted"/>
<gene>
    <name evidence="1" type="ORF">N1032_22600</name>
</gene>
<comment type="caution">
    <text evidence="1">The sequence shown here is derived from an EMBL/GenBank/DDBJ whole genome shotgun (WGS) entry which is preliminary data.</text>
</comment>
<keyword evidence="2" id="KW-1185">Reference proteome</keyword>
<reference evidence="1" key="1">
    <citation type="submission" date="2022-08" db="EMBL/GenBank/DDBJ databases">
        <authorList>
            <person name="Deng Y."/>
            <person name="Han X.-F."/>
            <person name="Zhang Y.-Q."/>
        </authorList>
    </citation>
    <scope>NUCLEOTIDE SEQUENCE</scope>
    <source>
        <strain evidence="1">CPCC 203386</strain>
    </source>
</reference>
<protein>
    <submittedName>
        <fullName evidence="1">Uncharacterized protein</fullName>
    </submittedName>
</protein>
<organism evidence="1 2">
    <name type="scientific">Herbiconiux daphne</name>
    <dbReference type="NCBI Taxonomy" id="2970914"/>
    <lineage>
        <taxon>Bacteria</taxon>
        <taxon>Bacillati</taxon>
        <taxon>Actinomycetota</taxon>
        <taxon>Actinomycetes</taxon>
        <taxon>Micrococcales</taxon>
        <taxon>Microbacteriaceae</taxon>
        <taxon>Herbiconiux</taxon>
    </lineage>
</organism>